<evidence type="ECO:0000313" key="1">
    <source>
        <dbReference type="EMBL" id="KRY83530.1"/>
    </source>
</evidence>
<sequence>MRLKKQKRFNALFVVRIYNQCNNLLANNVIYSCDRLEKPQNAPGKTTNITTAQSSSTFQTKITTSAQLFKISTKRYIVINRRPRPPLADRANKIPERKR</sequence>
<protein>
    <submittedName>
        <fullName evidence="1">Uncharacterized protein</fullName>
    </submittedName>
</protein>
<gene>
    <name evidence="1" type="ORF">T4D_4827</name>
</gene>
<comment type="caution">
    <text evidence="1">The sequence shown here is derived from an EMBL/GenBank/DDBJ whole genome shotgun (WGS) entry which is preliminary data.</text>
</comment>
<keyword evidence="2" id="KW-1185">Reference proteome</keyword>
<evidence type="ECO:0000313" key="2">
    <source>
        <dbReference type="Proteomes" id="UP000054995"/>
    </source>
</evidence>
<name>A0A0V1FBP2_TRIPS</name>
<dbReference type="AlphaFoldDB" id="A0A0V1FBP2"/>
<dbReference type="EMBL" id="JYDT01000138">
    <property type="protein sequence ID" value="KRY83530.1"/>
    <property type="molecule type" value="Genomic_DNA"/>
</dbReference>
<reference evidence="1 2" key="1">
    <citation type="submission" date="2015-01" db="EMBL/GenBank/DDBJ databases">
        <title>Evolution of Trichinella species and genotypes.</title>
        <authorList>
            <person name="Korhonen P.K."/>
            <person name="Edoardo P."/>
            <person name="Giuseppe L.R."/>
            <person name="Gasser R.B."/>
        </authorList>
    </citation>
    <scope>NUCLEOTIDE SEQUENCE [LARGE SCALE GENOMIC DNA]</scope>
    <source>
        <strain evidence="1">ISS470</strain>
    </source>
</reference>
<dbReference type="Proteomes" id="UP000054995">
    <property type="component" value="Unassembled WGS sequence"/>
</dbReference>
<dbReference type="PROSITE" id="PS51257">
    <property type="entry name" value="PROKAR_LIPOPROTEIN"/>
    <property type="match status" value="1"/>
</dbReference>
<accession>A0A0V1FBP2</accession>
<organism evidence="1 2">
    <name type="scientific">Trichinella pseudospiralis</name>
    <name type="common">Parasitic roundworm</name>
    <dbReference type="NCBI Taxonomy" id="6337"/>
    <lineage>
        <taxon>Eukaryota</taxon>
        <taxon>Metazoa</taxon>
        <taxon>Ecdysozoa</taxon>
        <taxon>Nematoda</taxon>
        <taxon>Enoplea</taxon>
        <taxon>Dorylaimia</taxon>
        <taxon>Trichinellida</taxon>
        <taxon>Trichinellidae</taxon>
        <taxon>Trichinella</taxon>
    </lineage>
</organism>
<proteinExistence type="predicted"/>